<dbReference type="EC" id="3.4.11.-" evidence="2"/>
<keyword evidence="2" id="KW-0378">Hydrolase</keyword>
<protein>
    <submittedName>
        <fullName evidence="2">Aminopeptidase</fullName>
        <ecNumber evidence="2">3.4.11.-</ecNumber>
    </submittedName>
</protein>
<sequence length="681" mass="78252">MDDLILERYELSKARIQEIVLEEQVPEPYREYFQRTAAFLAMTAQACGEERAQWGLEQYQEENHRLYADILPENYGNSYGNPAYAQDKLGEYGPLLSFLYTELRGTIAYAFEKRVWDMTVCQELFLEVYTAFCEEIPSVETLQQILYWYVSDYGRDMIERRIQESVDPKLDFAVKIIMEADLKDLRYLYRYGEYVSDNELKVAEFLNTCSPEELEAMARTFTEGYRIGFINGRKDITKKKTVNIRYCLGFELMVRAAVSQFKQMGLSPVIYRAASHLINKRQQTRIGYYGGIPNPQYDYDHRNDLGLFLDEDFVKRRLRNLQTSYEKFKDLAAVHGGPAVIEVFGEEPFAPAPCRGACELTKEQQRLMAEMQNESGQITNRYIKGEERSFTIIAYPVPEIGPDFEAIFRDTIRINTLDSEKYQKIQQTIIDTLDTSLWVTVQGKGDNETDLIIMLHPLEDPRKQTNFENCVADVNIPVGEVFTSPQLAGTAGVLHVSHVYLNGLLFRDLKLVFDGGQVIDYSCANFPTEEENRKYIEENILFHHRKIPMGEFAIGTNTTAYVMAQKYGITDKLPILIAEKMGPHFAVGDTCYSWAEDTPVYNPDGKEIIARDNEISILRKEDLQLAYYGCHTDITIPYEELGLIQVLDEDGEGTAIIRDGRFVLPGTEELNAPFIDSERES</sequence>
<dbReference type="GO" id="GO:0006508">
    <property type="term" value="P:proteolysis"/>
    <property type="evidence" value="ECO:0007669"/>
    <property type="project" value="InterPro"/>
</dbReference>
<dbReference type="EMBL" id="DXEX01000205">
    <property type="protein sequence ID" value="HIX59970.1"/>
    <property type="molecule type" value="Genomic_DNA"/>
</dbReference>
<keyword evidence="2" id="KW-0031">Aminopeptidase</keyword>
<proteinExistence type="predicted"/>
<dbReference type="Pfam" id="PF02073">
    <property type="entry name" value="Peptidase_M29"/>
    <property type="match status" value="1"/>
</dbReference>
<dbReference type="Proteomes" id="UP000886817">
    <property type="component" value="Unassembled WGS sequence"/>
</dbReference>
<dbReference type="SUPFAM" id="SSF144052">
    <property type="entry name" value="Thermophilic metalloprotease-like"/>
    <property type="match status" value="1"/>
</dbReference>
<organism evidence="2 3">
    <name type="scientific">Candidatus Blautia gallistercoris</name>
    <dbReference type="NCBI Taxonomy" id="2838490"/>
    <lineage>
        <taxon>Bacteria</taxon>
        <taxon>Bacillati</taxon>
        <taxon>Bacillota</taxon>
        <taxon>Clostridia</taxon>
        <taxon>Lachnospirales</taxon>
        <taxon>Lachnospiraceae</taxon>
        <taxon>Blautia</taxon>
    </lineage>
</organism>
<reference evidence="2" key="1">
    <citation type="journal article" date="2021" name="PeerJ">
        <title>Extensive microbial diversity within the chicken gut microbiome revealed by metagenomics and culture.</title>
        <authorList>
            <person name="Gilroy R."/>
            <person name="Ravi A."/>
            <person name="Getino M."/>
            <person name="Pursley I."/>
            <person name="Horton D.L."/>
            <person name="Alikhan N.F."/>
            <person name="Baker D."/>
            <person name="Gharbi K."/>
            <person name="Hall N."/>
            <person name="Watson M."/>
            <person name="Adriaenssens E.M."/>
            <person name="Foster-Nyarko E."/>
            <person name="Jarju S."/>
            <person name="Secka A."/>
            <person name="Antonio M."/>
            <person name="Oren A."/>
            <person name="Chaudhuri R.R."/>
            <person name="La Ragione R."/>
            <person name="Hildebrand F."/>
            <person name="Pallen M.J."/>
        </authorList>
    </citation>
    <scope>NUCLEOTIDE SEQUENCE</scope>
    <source>
        <strain evidence="2">ChiSjej1B19-8411</strain>
    </source>
</reference>
<dbReference type="InterPro" id="IPR000787">
    <property type="entry name" value="Peptidase_M29"/>
</dbReference>
<evidence type="ECO:0000313" key="2">
    <source>
        <dbReference type="EMBL" id="HIX59970.1"/>
    </source>
</evidence>
<dbReference type="InterPro" id="IPR052170">
    <property type="entry name" value="M29_Exopeptidase"/>
</dbReference>
<name>A0A9D1WJ01_9FIRM</name>
<gene>
    <name evidence="2" type="ORF">IAA45_09700</name>
</gene>
<reference evidence="2" key="2">
    <citation type="submission" date="2021-04" db="EMBL/GenBank/DDBJ databases">
        <authorList>
            <person name="Gilroy R."/>
        </authorList>
    </citation>
    <scope>NUCLEOTIDE SEQUENCE</scope>
    <source>
        <strain evidence="2">ChiSjej1B19-8411</strain>
    </source>
</reference>
<keyword evidence="1" id="KW-0479">Metal-binding</keyword>
<keyword evidence="2" id="KW-0645">Protease</keyword>
<dbReference type="PANTHER" id="PTHR34448:SF3">
    <property type="entry name" value="AMINOPEPTIDASE AMPS"/>
    <property type="match status" value="1"/>
</dbReference>
<accession>A0A9D1WJ01</accession>
<evidence type="ECO:0000256" key="1">
    <source>
        <dbReference type="ARBA" id="ARBA00022723"/>
    </source>
</evidence>
<dbReference type="GO" id="GO:0004177">
    <property type="term" value="F:aminopeptidase activity"/>
    <property type="evidence" value="ECO:0007669"/>
    <property type="project" value="UniProtKB-KW"/>
</dbReference>
<dbReference type="AlphaFoldDB" id="A0A9D1WJ01"/>
<evidence type="ECO:0000313" key="3">
    <source>
        <dbReference type="Proteomes" id="UP000886817"/>
    </source>
</evidence>
<dbReference type="PANTHER" id="PTHR34448">
    <property type="entry name" value="AMINOPEPTIDASE"/>
    <property type="match status" value="1"/>
</dbReference>
<comment type="caution">
    <text evidence="2">The sequence shown here is derived from an EMBL/GenBank/DDBJ whole genome shotgun (WGS) entry which is preliminary data.</text>
</comment>
<dbReference type="GO" id="GO:0046872">
    <property type="term" value="F:metal ion binding"/>
    <property type="evidence" value="ECO:0007669"/>
    <property type="project" value="UniProtKB-KW"/>
</dbReference>